<comment type="caution">
    <text evidence="2">The sequence shown here is derived from an EMBL/GenBank/DDBJ whole genome shotgun (WGS) entry which is preliminary data.</text>
</comment>
<feature type="compositionally biased region" description="Basic and acidic residues" evidence="1">
    <location>
        <begin position="109"/>
        <end position="136"/>
    </location>
</feature>
<sequence>MSRSAGVPGAASVSAAGTAGSGTSWATATWELAIIRAAERAATDIEVRLSEAFVGEVRKGVPFVPDSGQRSWGEGSIRFVLEAAGVDRRAASAGQARAACPAGLPVGRLRRDDRQGAARRDTGKPSIRPENHPRRP</sequence>
<feature type="region of interest" description="Disordered" evidence="1">
    <location>
        <begin position="104"/>
        <end position="136"/>
    </location>
</feature>
<gene>
    <name evidence="2" type="ORF">GCM10009535_49580</name>
</gene>
<accession>A0ABP3SXC5</accession>
<keyword evidence="3" id="KW-1185">Reference proteome</keyword>
<proteinExistence type="predicted"/>
<dbReference type="Proteomes" id="UP001500724">
    <property type="component" value="Unassembled WGS sequence"/>
</dbReference>
<reference evidence="3" key="1">
    <citation type="journal article" date="2019" name="Int. J. Syst. Evol. Microbiol.">
        <title>The Global Catalogue of Microorganisms (GCM) 10K type strain sequencing project: providing services to taxonomists for standard genome sequencing and annotation.</title>
        <authorList>
            <consortium name="The Broad Institute Genomics Platform"/>
            <consortium name="The Broad Institute Genome Sequencing Center for Infectious Disease"/>
            <person name="Wu L."/>
            <person name="Ma J."/>
        </authorList>
    </citation>
    <scope>NUCLEOTIDE SEQUENCE [LARGE SCALE GENOMIC DNA]</scope>
    <source>
        <strain evidence="3">JCM 10367</strain>
    </source>
</reference>
<name>A0ABP3SXC5_9ACTN</name>
<evidence type="ECO:0000256" key="1">
    <source>
        <dbReference type="SAM" id="MobiDB-lite"/>
    </source>
</evidence>
<protein>
    <submittedName>
        <fullName evidence="2">Uncharacterized protein</fullName>
    </submittedName>
</protein>
<evidence type="ECO:0000313" key="3">
    <source>
        <dbReference type="Proteomes" id="UP001500724"/>
    </source>
</evidence>
<evidence type="ECO:0000313" key="2">
    <source>
        <dbReference type="EMBL" id="GAA0663994.1"/>
    </source>
</evidence>
<feature type="region of interest" description="Disordered" evidence="1">
    <location>
        <begin position="1"/>
        <end position="22"/>
    </location>
</feature>
<organism evidence="2 3">
    <name type="scientific">Streptomyces thermocarboxydovorans</name>
    <dbReference type="NCBI Taxonomy" id="59298"/>
    <lineage>
        <taxon>Bacteria</taxon>
        <taxon>Bacillati</taxon>
        <taxon>Actinomycetota</taxon>
        <taxon>Actinomycetes</taxon>
        <taxon>Kitasatosporales</taxon>
        <taxon>Streptomycetaceae</taxon>
        <taxon>Streptomyces</taxon>
    </lineage>
</organism>
<dbReference type="EMBL" id="BAAAGU010000060">
    <property type="protein sequence ID" value="GAA0663994.1"/>
    <property type="molecule type" value="Genomic_DNA"/>
</dbReference>